<sequence length="268" mass="30600">MSTETAQPSSNKRLQSAIIASKFPWYTDAVRTLPNFTSCIKNHEELNDIALAFELFENHLFSSDNEIYRQARCLLQCEGEVADNASPAAQTSPPVRKVIDIITLYQFFDRLWLFLNPTLLGSVLLYPNTLEISAFQSYMHLGNVKRILLKLFELAKKLNHDDQSVFNAKISRESGTIAQMKQLITLHATEHIRKIQRNLLLAAMSINCIIDDSRTAIQLNDVQDTTHNTSFNHPDSTTINLLDRVVPVRKIIKHGPIHRPVVFWFMVI</sequence>
<dbReference type="EMBL" id="MU155605">
    <property type="protein sequence ID" value="KAF9471909.1"/>
    <property type="molecule type" value="Genomic_DNA"/>
</dbReference>
<accession>A0A9P6CTA5</accession>
<keyword evidence="2" id="KW-1185">Reference proteome</keyword>
<name>A0A9P6CTA5_9AGAR</name>
<gene>
    <name evidence="1" type="ORF">BDN70DRAFT_938584</name>
</gene>
<organism evidence="1 2">
    <name type="scientific">Pholiota conissans</name>
    <dbReference type="NCBI Taxonomy" id="109636"/>
    <lineage>
        <taxon>Eukaryota</taxon>
        <taxon>Fungi</taxon>
        <taxon>Dikarya</taxon>
        <taxon>Basidiomycota</taxon>
        <taxon>Agaricomycotina</taxon>
        <taxon>Agaricomycetes</taxon>
        <taxon>Agaricomycetidae</taxon>
        <taxon>Agaricales</taxon>
        <taxon>Agaricineae</taxon>
        <taxon>Strophariaceae</taxon>
        <taxon>Pholiota</taxon>
    </lineage>
</organism>
<comment type="caution">
    <text evidence="1">The sequence shown here is derived from an EMBL/GenBank/DDBJ whole genome shotgun (WGS) entry which is preliminary data.</text>
</comment>
<dbReference type="Proteomes" id="UP000807469">
    <property type="component" value="Unassembled WGS sequence"/>
</dbReference>
<proteinExistence type="predicted"/>
<evidence type="ECO:0000313" key="2">
    <source>
        <dbReference type="Proteomes" id="UP000807469"/>
    </source>
</evidence>
<evidence type="ECO:0000313" key="1">
    <source>
        <dbReference type="EMBL" id="KAF9471909.1"/>
    </source>
</evidence>
<protein>
    <submittedName>
        <fullName evidence="1">Uncharacterized protein</fullName>
    </submittedName>
</protein>
<reference evidence="1" key="1">
    <citation type="submission" date="2020-11" db="EMBL/GenBank/DDBJ databases">
        <authorList>
            <consortium name="DOE Joint Genome Institute"/>
            <person name="Ahrendt S."/>
            <person name="Riley R."/>
            <person name="Andreopoulos W."/>
            <person name="Labutti K."/>
            <person name="Pangilinan J."/>
            <person name="Ruiz-Duenas F.J."/>
            <person name="Barrasa J.M."/>
            <person name="Sanchez-Garcia M."/>
            <person name="Camarero S."/>
            <person name="Miyauchi S."/>
            <person name="Serrano A."/>
            <person name="Linde D."/>
            <person name="Babiker R."/>
            <person name="Drula E."/>
            <person name="Ayuso-Fernandez I."/>
            <person name="Pacheco R."/>
            <person name="Padilla G."/>
            <person name="Ferreira P."/>
            <person name="Barriuso J."/>
            <person name="Kellner H."/>
            <person name="Castanera R."/>
            <person name="Alfaro M."/>
            <person name="Ramirez L."/>
            <person name="Pisabarro A.G."/>
            <person name="Kuo A."/>
            <person name="Tritt A."/>
            <person name="Lipzen A."/>
            <person name="He G."/>
            <person name="Yan M."/>
            <person name="Ng V."/>
            <person name="Cullen D."/>
            <person name="Martin F."/>
            <person name="Rosso M.-N."/>
            <person name="Henrissat B."/>
            <person name="Hibbett D."/>
            <person name="Martinez A.T."/>
            <person name="Grigoriev I.V."/>
        </authorList>
    </citation>
    <scope>NUCLEOTIDE SEQUENCE</scope>
    <source>
        <strain evidence="1">CIRM-BRFM 674</strain>
    </source>
</reference>
<dbReference type="AlphaFoldDB" id="A0A9P6CTA5"/>